<dbReference type="OrthoDB" id="2020972at2759"/>
<evidence type="ECO:0000256" key="1">
    <source>
        <dbReference type="ARBA" id="ARBA00004123"/>
    </source>
</evidence>
<evidence type="ECO:0000259" key="11">
    <source>
        <dbReference type="PROSITE" id="PS51194"/>
    </source>
</evidence>
<feature type="region of interest" description="Disordered" evidence="9">
    <location>
        <begin position="1369"/>
        <end position="1570"/>
    </location>
</feature>
<evidence type="ECO:0000256" key="6">
    <source>
        <dbReference type="ARBA" id="ARBA00022840"/>
    </source>
</evidence>
<dbReference type="GO" id="GO:0003677">
    <property type="term" value="F:DNA binding"/>
    <property type="evidence" value="ECO:0007669"/>
    <property type="project" value="UniProtKB-KW"/>
</dbReference>
<dbReference type="Pfam" id="PF00271">
    <property type="entry name" value="Helicase_C"/>
    <property type="match status" value="1"/>
</dbReference>
<keyword evidence="7" id="KW-0238">DNA-binding</keyword>
<evidence type="ECO:0000313" key="12">
    <source>
        <dbReference type="EMBL" id="JAI50591.1"/>
    </source>
</evidence>
<evidence type="ECO:0000256" key="4">
    <source>
        <dbReference type="ARBA" id="ARBA00022801"/>
    </source>
</evidence>
<evidence type="ECO:0000256" key="7">
    <source>
        <dbReference type="ARBA" id="ARBA00023125"/>
    </source>
</evidence>
<dbReference type="InterPro" id="IPR014001">
    <property type="entry name" value="Helicase_ATP-bd"/>
</dbReference>
<keyword evidence="6" id="KW-0067">ATP-binding</keyword>
<dbReference type="SUPFAM" id="SSF52540">
    <property type="entry name" value="P-loop containing nucleoside triphosphate hydrolases"/>
    <property type="match status" value="2"/>
</dbReference>
<evidence type="ECO:0000256" key="8">
    <source>
        <dbReference type="ARBA" id="ARBA00023242"/>
    </source>
</evidence>
<feature type="compositionally biased region" description="Polar residues" evidence="9">
    <location>
        <begin position="1418"/>
        <end position="1432"/>
    </location>
</feature>
<dbReference type="Gene3D" id="1.20.120.850">
    <property type="entry name" value="SWI2/SNF2 ATPases, N-terminal domain"/>
    <property type="match status" value="1"/>
</dbReference>
<feature type="region of interest" description="Disordered" evidence="9">
    <location>
        <begin position="88"/>
        <end position="126"/>
    </location>
</feature>
<evidence type="ECO:0000256" key="3">
    <source>
        <dbReference type="ARBA" id="ARBA00022741"/>
    </source>
</evidence>
<dbReference type="GO" id="GO:0016887">
    <property type="term" value="F:ATP hydrolysis activity"/>
    <property type="evidence" value="ECO:0007669"/>
    <property type="project" value="InterPro"/>
</dbReference>
<name>A0A0K8WHF6_BACLA</name>
<gene>
    <name evidence="12" type="primary">rad54l2_3</name>
    <name evidence="13" type="synonym">rad54l2_0</name>
    <name evidence="13" type="ORF">c3_g1_i2</name>
    <name evidence="12" type="ORF">c3_g1_i3</name>
</gene>
<dbReference type="InterPro" id="IPR027417">
    <property type="entry name" value="P-loop_NTPase"/>
</dbReference>
<feature type="domain" description="Helicase C-terminal" evidence="11">
    <location>
        <begin position="984"/>
        <end position="1157"/>
    </location>
</feature>
<comment type="subcellular location">
    <subcellularLocation>
        <location evidence="1">Nucleus</location>
    </subcellularLocation>
</comment>
<dbReference type="PANTHER" id="PTHR45797">
    <property type="entry name" value="RAD54-LIKE"/>
    <property type="match status" value="1"/>
</dbReference>
<sequence>MDSQNHMDTYNDNAALNPPAINRHAEPFQPFLRPEITGMNPEDPYAQYLRNQESLLLNDMNAKQSLDMLKQQTSALDALGYPCIGGNNYPPNDHFGQKRKKDSENDEMIEAKKSSSNNMSAEEKKTANMRKNIRDVFDENQLDTNTLAAQREESERLARVAEQQKIIRETQRQAAVNRSFVRTQNKVLSLLQSGTTFAKVTSETPFEEVDTTLTESEQNASPQALPIINDDEKLTSKLETESVLQKDIKPISPTPIDDDDEDTVKPAEEQVISDVVTIEDSSSEDDCIMLSDDEEELDDEEEVDDPSNSGLHVKDAYNVADDQGRVLVNIGHPEGEDDIFVAPQIARTIKPHQIGGVRFLFDNIIESTKRFKSSSGFGCILSHSMGLGKTLQVICFCDIFLRHTPSKTVLCVMPINTLQNWVSEFNMWLPKYSDNPEHIRPRQFDVFILNDQHKTLSARAKVILKWAEEGGVLLIGYELFRLLALKLMSTRKRRSNKAGNCERSGTEMNRRLMESVHQALVKPGPDLVICDEGHRIKNAHAGISLALKQIRTRRRIVLTGYPLQNNLLEYWCMVDFVRPNYLGTRNEFCNMFERPIQNGQCIDSTPEDHKLMRYRAHVLHSLLLGFVQRRSHVVLQQTLPKKLEYVILTRMTTFQRQLYDTFMNDIVRTKSVPNPLKAFAVCCKIWNHPDVLYSFLKRKEIDLELEMEETEVIGEPTTTSTTKATIVTPVCDVEKSTTLEDKPVDDAVVNETMCQDIKPKEDLSSEANSPASECKQMDQQSPADMTQRDGQALMANKPNTEFSNLMNSSLLSDHYNQQQNDVPSYLGGNGNNYWQESNVNYFNYQTVSDNIESLSKPNYVGMVPQRAEETPNEATEGAGSSQIVDLDTKEIKTVETDIDMTLCPVIKNEAQGDNSMLANANDESTTTTGNTDALIEDIKMLTSTNSIGNEKDVGKVKSDDTTLHEWAIDLMKKYRPGLLENSPKMEILFCILNESVKLGDRVLLFSQSLLTLNLIETFLQMTRMPDSDMCWGRGVSYFRLDGSTTSQERERLVNEFNSNANVKLFLISTRAGSLGINLVGANRVIVFDASWNPCHDTQAVYRIYRYGQRKPCFVYRIVMDKCLEKKIYDRQIKKQGMSDRVVDECNPDAHLSIRDITNLCHDYDDDDKSQSEVPEFTTPLDSFEDILIRKIVEQHKGGLSKEPFFHESLLIDRKEKKLSQAEKRQAHRGYEMEKKASVKQNFSVPIKNQYRIVRNDGSIVTRPVASIRPMQTTKTTTATKSGGIRTTRWIPAEVWQRQGMTAQEMTLPLDVVIPTHSNDKSNIILKSGQRVMVLKSAKGIYMQLESGKIIAIRTSSKAAEVNKTDKDEVIDITNEGDTTEKKGEEGKTETANQKESDSTAKGSQNTETTEKSAGYDKCTNNNTKKLVETNSTKGKEFVQPNQYKADMQKQKDIDINSKFDSLKKVEPKTSPQNIEKVYASHANDNTTKQEFSNTARSAQKVLAPKPPQQVDDGLALKKHESSHQQQQQQQQQQLLTQHHEQEKEKMDSMYGIKHGLDKNNPPQNTLLNQQQQKCLPQYNNKPLVDPAPYPYKQMGNYPFCGLPPPDLSKYASQRGDMLTTPTESFQTCNYNKRKLQKELPIPTDYTPSPTSSSSSASAASTASSTSSTSQNQSLKHSHLNAASAAPAHQSPYSQSPYTSLFHQQQQPKLHLYGSNYNLDNEHYSNLAQTSHSSQNLNQNHSLIGDTFGAVQENSTSLMHAGGGQNVSAPCDYSTHFPDYAAYSSYNHPHYFPHFANSYGNGSSAPIGTNPYHQMHWSPLIAPTSINEQCNPVHSSVYPQNGAQHNQWHHKL</sequence>
<dbReference type="PROSITE" id="PS51192">
    <property type="entry name" value="HELICASE_ATP_BIND_1"/>
    <property type="match status" value="1"/>
</dbReference>
<dbReference type="Gene3D" id="3.40.50.300">
    <property type="entry name" value="P-loop containing nucleotide triphosphate hydrolases"/>
    <property type="match status" value="2"/>
</dbReference>
<dbReference type="GO" id="GO:0005524">
    <property type="term" value="F:ATP binding"/>
    <property type="evidence" value="ECO:0007669"/>
    <property type="project" value="UniProtKB-KW"/>
</dbReference>
<dbReference type="PROSITE" id="PS51194">
    <property type="entry name" value="HELICASE_CTER"/>
    <property type="match status" value="1"/>
</dbReference>
<feature type="compositionally biased region" description="Polar residues" evidence="9">
    <location>
        <begin position="1"/>
        <end position="14"/>
    </location>
</feature>
<evidence type="ECO:0000256" key="9">
    <source>
        <dbReference type="SAM" id="MobiDB-lite"/>
    </source>
</evidence>
<dbReference type="CDD" id="cd18069">
    <property type="entry name" value="DEXHc_ARIP4"/>
    <property type="match status" value="1"/>
</dbReference>
<feature type="compositionally biased region" description="Low complexity" evidence="9">
    <location>
        <begin position="1559"/>
        <end position="1570"/>
    </location>
</feature>
<feature type="compositionally biased region" description="Basic and acidic residues" evidence="9">
    <location>
        <begin position="1446"/>
        <end position="1467"/>
    </location>
</feature>
<evidence type="ECO:0000313" key="13">
    <source>
        <dbReference type="EMBL" id="JAI51178.1"/>
    </source>
</evidence>
<dbReference type="SMART" id="SM00487">
    <property type="entry name" value="DEXDc"/>
    <property type="match status" value="1"/>
</dbReference>
<dbReference type="GO" id="GO:0004386">
    <property type="term" value="F:helicase activity"/>
    <property type="evidence" value="ECO:0007669"/>
    <property type="project" value="UniProtKB-KW"/>
</dbReference>
<feature type="compositionally biased region" description="Basic and acidic residues" evidence="9">
    <location>
        <begin position="1537"/>
        <end position="1547"/>
    </location>
</feature>
<dbReference type="EMBL" id="GDHF01001136">
    <property type="protein sequence ID" value="JAI51178.1"/>
    <property type="molecule type" value="Transcribed_RNA"/>
</dbReference>
<dbReference type="Pfam" id="PF00176">
    <property type="entry name" value="SNF2-rel_dom"/>
    <property type="match status" value="1"/>
</dbReference>
<keyword evidence="3" id="KW-0547">Nucleotide-binding</keyword>
<organism evidence="12">
    <name type="scientific">Bactrocera latifrons</name>
    <name type="common">Malaysian fruit fly</name>
    <name type="synonym">Chaetodacus latifrons</name>
    <dbReference type="NCBI Taxonomy" id="174628"/>
    <lineage>
        <taxon>Eukaryota</taxon>
        <taxon>Metazoa</taxon>
        <taxon>Ecdysozoa</taxon>
        <taxon>Arthropoda</taxon>
        <taxon>Hexapoda</taxon>
        <taxon>Insecta</taxon>
        <taxon>Pterygota</taxon>
        <taxon>Neoptera</taxon>
        <taxon>Endopterygota</taxon>
        <taxon>Diptera</taxon>
        <taxon>Brachycera</taxon>
        <taxon>Muscomorpha</taxon>
        <taxon>Tephritoidea</taxon>
        <taxon>Tephritidae</taxon>
        <taxon>Bactrocera</taxon>
        <taxon>Bactrocera</taxon>
    </lineage>
</organism>
<feature type="compositionally biased region" description="Basic and acidic residues" evidence="9">
    <location>
        <begin position="1378"/>
        <end position="1398"/>
    </location>
</feature>
<dbReference type="SMART" id="SM00490">
    <property type="entry name" value="HELICc"/>
    <property type="match status" value="1"/>
</dbReference>
<feature type="region of interest" description="Disordered" evidence="9">
    <location>
        <begin position="1"/>
        <end position="21"/>
    </location>
</feature>
<reference evidence="12" key="1">
    <citation type="submission" date="2015-06" db="EMBL/GenBank/DDBJ databases">
        <authorList>
            <person name="Hoefler B.C."/>
            <person name="Straight P.D."/>
        </authorList>
    </citation>
    <scope>NUCLEOTIDE SEQUENCE</scope>
</reference>
<dbReference type="InterPro" id="IPR049730">
    <property type="entry name" value="SNF2/RAD54-like_C"/>
</dbReference>
<feature type="compositionally biased region" description="Low complexity" evidence="9">
    <location>
        <begin position="1523"/>
        <end position="1536"/>
    </location>
</feature>
<feature type="region of interest" description="Disordered" evidence="9">
    <location>
        <begin position="760"/>
        <end position="784"/>
    </location>
</feature>
<proteinExistence type="inferred from homology"/>
<evidence type="ECO:0000256" key="2">
    <source>
        <dbReference type="ARBA" id="ARBA00007025"/>
    </source>
</evidence>
<dbReference type="InterPro" id="IPR044574">
    <property type="entry name" value="ARIP4-like"/>
</dbReference>
<dbReference type="InterPro" id="IPR000330">
    <property type="entry name" value="SNF2_N"/>
</dbReference>
<feature type="region of interest" description="Disordered" evidence="9">
    <location>
        <begin position="1640"/>
        <end position="1706"/>
    </location>
</feature>
<dbReference type="PANTHER" id="PTHR45797:SF1">
    <property type="entry name" value="HELICASE ARIP4"/>
    <property type="match status" value="1"/>
</dbReference>
<dbReference type="Gene3D" id="3.40.50.10810">
    <property type="entry name" value="Tandem AAA-ATPase domain"/>
    <property type="match status" value="1"/>
</dbReference>
<feature type="compositionally biased region" description="Polar residues" evidence="9">
    <location>
        <begin position="765"/>
        <end position="784"/>
    </location>
</feature>
<feature type="domain" description="Helicase ATP-binding" evidence="10">
    <location>
        <begin position="370"/>
        <end position="580"/>
    </location>
</feature>
<accession>A0A0K8WHF6</accession>
<dbReference type="GO" id="GO:0005634">
    <property type="term" value="C:nucleus"/>
    <property type="evidence" value="ECO:0007669"/>
    <property type="project" value="UniProtKB-SubCell"/>
</dbReference>
<evidence type="ECO:0000259" key="10">
    <source>
        <dbReference type="PROSITE" id="PS51192"/>
    </source>
</evidence>
<feature type="compositionally biased region" description="Low complexity" evidence="9">
    <location>
        <begin position="1646"/>
        <end position="1669"/>
    </location>
</feature>
<dbReference type="InterPro" id="IPR001650">
    <property type="entry name" value="Helicase_C-like"/>
</dbReference>
<dbReference type="EMBL" id="GDHF01001723">
    <property type="protein sequence ID" value="JAI50591.1"/>
    <property type="molecule type" value="Transcribed_RNA"/>
</dbReference>
<keyword evidence="5 12" id="KW-0347">Helicase</keyword>
<evidence type="ECO:0000256" key="5">
    <source>
        <dbReference type="ARBA" id="ARBA00022806"/>
    </source>
</evidence>
<dbReference type="CDD" id="cd18793">
    <property type="entry name" value="SF2_C_SNF"/>
    <property type="match status" value="1"/>
</dbReference>
<dbReference type="InterPro" id="IPR038718">
    <property type="entry name" value="SNF2-like_sf"/>
</dbReference>
<dbReference type="InterPro" id="IPR044573">
    <property type="entry name" value="ARIP4_DEXHc"/>
</dbReference>
<keyword evidence="4" id="KW-0378">Hydrolase</keyword>
<comment type="similarity">
    <text evidence="2">Belongs to the SNF2/RAD54 helicase family.</text>
</comment>
<protein>
    <submittedName>
        <fullName evidence="12">Helicase ARIP4</fullName>
    </submittedName>
</protein>
<feature type="compositionally biased region" description="Polar residues" evidence="9">
    <location>
        <begin position="1482"/>
        <end position="1497"/>
    </location>
</feature>
<keyword evidence="8" id="KW-0539">Nucleus</keyword>
<feature type="compositionally biased region" description="Polar residues" evidence="9">
    <location>
        <begin position="1690"/>
        <end position="1706"/>
    </location>
</feature>